<accession>T1GSD8</accession>
<dbReference type="GO" id="GO:0005615">
    <property type="term" value="C:extracellular space"/>
    <property type="evidence" value="ECO:0007669"/>
    <property type="project" value="TreeGrafter"/>
</dbReference>
<evidence type="ECO:0000256" key="5">
    <source>
        <dbReference type="SAM" id="SignalP"/>
    </source>
</evidence>
<dbReference type="OMA" id="YFTELVY"/>
<name>T1GSD8_MEGSC</name>
<keyword evidence="2" id="KW-0719">Serine esterase</keyword>
<dbReference type="HOGENOM" id="CLU_161097_0_0_1"/>
<proteinExistence type="inferred from homology"/>
<dbReference type="Gene3D" id="3.40.50.1820">
    <property type="entry name" value="alpha/beta hydrolase"/>
    <property type="match status" value="1"/>
</dbReference>
<sequence>MLKILIAVSFFYFHSVSSHELLVKAPIGQMRGVIMESQKGYKIYAFKGIPYAEPPVGPLRFRDPVPKSKWCGVLDATDDGYTCPQYEMLFKNMNQSEDCLVLNVYKEI</sequence>
<feature type="domain" description="Carboxylesterase type B" evidence="6">
    <location>
        <begin position="22"/>
        <end position="106"/>
    </location>
</feature>
<keyword evidence="8" id="KW-1185">Reference proteome</keyword>
<keyword evidence="4" id="KW-0325">Glycoprotein</keyword>
<evidence type="ECO:0000256" key="2">
    <source>
        <dbReference type="ARBA" id="ARBA00022487"/>
    </source>
</evidence>
<dbReference type="STRING" id="36166.T1GSD8"/>
<dbReference type="EMBL" id="CAQQ02392408">
    <property type="status" value="NOT_ANNOTATED_CDS"/>
    <property type="molecule type" value="Genomic_DNA"/>
</dbReference>
<dbReference type="Pfam" id="PF00135">
    <property type="entry name" value="COesterase"/>
    <property type="match status" value="1"/>
</dbReference>
<keyword evidence="3" id="KW-0378">Hydrolase</keyword>
<dbReference type="GO" id="GO:0006581">
    <property type="term" value="P:acetylcholine catabolic process"/>
    <property type="evidence" value="ECO:0007669"/>
    <property type="project" value="TreeGrafter"/>
</dbReference>
<reference evidence="7" key="2">
    <citation type="submission" date="2015-06" db="UniProtKB">
        <authorList>
            <consortium name="EnsemblMetazoa"/>
        </authorList>
    </citation>
    <scope>IDENTIFICATION</scope>
</reference>
<dbReference type="GO" id="GO:0003990">
    <property type="term" value="F:acetylcholinesterase activity"/>
    <property type="evidence" value="ECO:0007669"/>
    <property type="project" value="TreeGrafter"/>
</dbReference>
<feature type="chain" id="PRO_5004577591" description="Carboxylesterase type B domain-containing protein" evidence="5">
    <location>
        <begin position="19"/>
        <end position="108"/>
    </location>
</feature>
<protein>
    <recommendedName>
        <fullName evidence="6">Carboxylesterase type B domain-containing protein</fullName>
    </recommendedName>
</protein>
<evidence type="ECO:0000259" key="6">
    <source>
        <dbReference type="Pfam" id="PF00135"/>
    </source>
</evidence>
<dbReference type="GO" id="GO:0005886">
    <property type="term" value="C:plasma membrane"/>
    <property type="evidence" value="ECO:0007669"/>
    <property type="project" value="TreeGrafter"/>
</dbReference>
<dbReference type="SUPFAM" id="SSF53474">
    <property type="entry name" value="alpha/beta-Hydrolases"/>
    <property type="match status" value="1"/>
</dbReference>
<evidence type="ECO:0000313" key="7">
    <source>
        <dbReference type="EnsemblMetazoa" id="MESCA006593-PA"/>
    </source>
</evidence>
<dbReference type="Proteomes" id="UP000015102">
    <property type="component" value="Unassembled WGS sequence"/>
</dbReference>
<dbReference type="InterPro" id="IPR002018">
    <property type="entry name" value="CarbesteraseB"/>
</dbReference>
<dbReference type="AlphaFoldDB" id="T1GSD8"/>
<dbReference type="PANTHER" id="PTHR43918:SF4">
    <property type="entry name" value="CARBOXYLIC ESTER HYDROLASE"/>
    <property type="match status" value="1"/>
</dbReference>
<feature type="signal peptide" evidence="5">
    <location>
        <begin position="1"/>
        <end position="18"/>
    </location>
</feature>
<reference evidence="8" key="1">
    <citation type="submission" date="2013-02" db="EMBL/GenBank/DDBJ databases">
        <authorList>
            <person name="Hughes D."/>
        </authorList>
    </citation>
    <scope>NUCLEOTIDE SEQUENCE</scope>
    <source>
        <strain>Durham</strain>
        <strain evidence="8">NC isolate 2 -- Noor lab</strain>
    </source>
</reference>
<evidence type="ECO:0000256" key="4">
    <source>
        <dbReference type="ARBA" id="ARBA00023180"/>
    </source>
</evidence>
<dbReference type="EnsemblMetazoa" id="MESCA006593-RA">
    <property type="protein sequence ID" value="MESCA006593-PA"/>
    <property type="gene ID" value="MESCA006593"/>
</dbReference>
<organism evidence="7 8">
    <name type="scientific">Megaselia scalaris</name>
    <name type="common">Humpbacked fly</name>
    <name type="synonym">Phora scalaris</name>
    <dbReference type="NCBI Taxonomy" id="36166"/>
    <lineage>
        <taxon>Eukaryota</taxon>
        <taxon>Metazoa</taxon>
        <taxon>Ecdysozoa</taxon>
        <taxon>Arthropoda</taxon>
        <taxon>Hexapoda</taxon>
        <taxon>Insecta</taxon>
        <taxon>Pterygota</taxon>
        <taxon>Neoptera</taxon>
        <taxon>Endopterygota</taxon>
        <taxon>Diptera</taxon>
        <taxon>Brachycera</taxon>
        <taxon>Muscomorpha</taxon>
        <taxon>Platypezoidea</taxon>
        <taxon>Phoridae</taxon>
        <taxon>Megaseliini</taxon>
        <taxon>Megaselia</taxon>
    </lineage>
</organism>
<evidence type="ECO:0000313" key="8">
    <source>
        <dbReference type="Proteomes" id="UP000015102"/>
    </source>
</evidence>
<dbReference type="GO" id="GO:0019695">
    <property type="term" value="P:choline metabolic process"/>
    <property type="evidence" value="ECO:0007669"/>
    <property type="project" value="TreeGrafter"/>
</dbReference>
<dbReference type="InterPro" id="IPR029058">
    <property type="entry name" value="AB_hydrolase_fold"/>
</dbReference>
<dbReference type="PANTHER" id="PTHR43918">
    <property type="entry name" value="ACETYLCHOLINESTERASE"/>
    <property type="match status" value="1"/>
</dbReference>
<comment type="similarity">
    <text evidence="1">Belongs to the type-B carboxylesterase/lipase family.</text>
</comment>
<dbReference type="InterPro" id="IPR050654">
    <property type="entry name" value="AChE-related_enzymes"/>
</dbReference>
<evidence type="ECO:0000256" key="3">
    <source>
        <dbReference type="ARBA" id="ARBA00022801"/>
    </source>
</evidence>
<keyword evidence="5" id="KW-0732">Signal</keyword>
<evidence type="ECO:0000256" key="1">
    <source>
        <dbReference type="ARBA" id="ARBA00005964"/>
    </source>
</evidence>